<accession>A0A8S1YLZ3</accession>
<gene>
    <name evidence="1" type="ORF">PPENT_87.1.T2850001</name>
</gene>
<dbReference type="AlphaFoldDB" id="A0A8S1YLZ3"/>
<organism evidence="1 2">
    <name type="scientific">Paramecium pentaurelia</name>
    <dbReference type="NCBI Taxonomy" id="43138"/>
    <lineage>
        <taxon>Eukaryota</taxon>
        <taxon>Sar</taxon>
        <taxon>Alveolata</taxon>
        <taxon>Ciliophora</taxon>
        <taxon>Intramacronucleata</taxon>
        <taxon>Oligohymenophorea</taxon>
        <taxon>Peniculida</taxon>
        <taxon>Parameciidae</taxon>
        <taxon>Paramecium</taxon>
    </lineage>
</organism>
<dbReference type="EMBL" id="CAJJDO010000285">
    <property type="protein sequence ID" value="CAD8214969.1"/>
    <property type="molecule type" value="Genomic_DNA"/>
</dbReference>
<evidence type="ECO:0000313" key="1">
    <source>
        <dbReference type="EMBL" id="CAD8214969.1"/>
    </source>
</evidence>
<comment type="caution">
    <text evidence="1">The sequence shown here is derived from an EMBL/GenBank/DDBJ whole genome shotgun (WGS) entry which is preliminary data.</text>
</comment>
<sequence length="351" mass="42840">MKEKVEKTQNKIELQIKDMIKDNNKNEEIQEEVNVYTEIEALSKYYKVIKNMNYLKKNKAQILFHNQQKMYKIKLDIFQMLINIKRFQNRNNIQKLICIKVQFVQILSTQINEQNDLEIIMSRRTQKVSMKYIQEIPQNFTTLEDTDENWTKFKLKYKQMIQQYSKDRESNFNQAIDFIKKLRDNYQEILTKIINDQEDIKIVTEKQYHLFIQIRKIFINQVKINQKTLETLSYKHLQLTLAQQEMQFIIINNLKKYNLIQKEQIIMIENKNNNFLILNEDEKLHISNCDEIEQFLENTSFLQSYMTIFEDSIQQDQNLQKQIYSLNVKVKYFNQCINNKYKKRVEKNWSR</sequence>
<protein>
    <submittedName>
        <fullName evidence="1">Uncharacterized protein</fullName>
    </submittedName>
</protein>
<keyword evidence="2" id="KW-1185">Reference proteome</keyword>
<reference evidence="1" key="1">
    <citation type="submission" date="2021-01" db="EMBL/GenBank/DDBJ databases">
        <authorList>
            <consortium name="Genoscope - CEA"/>
            <person name="William W."/>
        </authorList>
    </citation>
    <scope>NUCLEOTIDE SEQUENCE</scope>
</reference>
<name>A0A8S1YLZ3_9CILI</name>
<dbReference type="Proteomes" id="UP000689195">
    <property type="component" value="Unassembled WGS sequence"/>
</dbReference>
<proteinExistence type="predicted"/>
<evidence type="ECO:0000313" key="2">
    <source>
        <dbReference type="Proteomes" id="UP000689195"/>
    </source>
</evidence>